<dbReference type="AlphaFoldDB" id="A0A8J3ATN3"/>
<dbReference type="EMBL" id="BMHB01000007">
    <property type="protein sequence ID" value="GGI18405.1"/>
    <property type="molecule type" value="Genomic_DNA"/>
</dbReference>
<feature type="transmembrane region" description="Helical" evidence="1">
    <location>
        <begin position="67"/>
        <end position="87"/>
    </location>
</feature>
<evidence type="ECO:0000256" key="1">
    <source>
        <dbReference type="SAM" id="Phobius"/>
    </source>
</evidence>
<feature type="transmembrane region" description="Helical" evidence="1">
    <location>
        <begin position="145"/>
        <end position="165"/>
    </location>
</feature>
<keyword evidence="3" id="KW-1185">Reference proteome</keyword>
<keyword evidence="1" id="KW-0812">Transmembrane</keyword>
<accession>A0A8J3ATN3</accession>
<evidence type="ECO:0000313" key="2">
    <source>
        <dbReference type="EMBL" id="GGI18405.1"/>
    </source>
</evidence>
<comment type="caution">
    <text evidence="2">The sequence shown here is derived from an EMBL/GenBank/DDBJ whole genome shotgun (WGS) entry which is preliminary data.</text>
</comment>
<dbReference type="NCBIfam" id="TIGR02893">
    <property type="entry name" value="spore_yabQ"/>
    <property type="match status" value="1"/>
</dbReference>
<name>A0A8J3ATN3_9BACI</name>
<dbReference type="Pfam" id="PF09578">
    <property type="entry name" value="Spore_YabQ"/>
    <property type="match status" value="1"/>
</dbReference>
<feature type="transmembrane region" description="Helical" evidence="1">
    <location>
        <begin position="108"/>
        <end position="139"/>
    </location>
</feature>
<reference evidence="3" key="1">
    <citation type="journal article" date="2019" name="Int. J. Syst. Evol. Microbiol.">
        <title>The Global Catalogue of Microorganisms (GCM) 10K type strain sequencing project: providing services to taxonomists for standard genome sequencing and annotation.</title>
        <authorList>
            <consortium name="The Broad Institute Genomics Platform"/>
            <consortium name="The Broad Institute Genome Sequencing Center for Infectious Disease"/>
            <person name="Wu L."/>
            <person name="Ma J."/>
        </authorList>
    </citation>
    <scope>NUCLEOTIDE SEQUENCE [LARGE SCALE GENOMIC DNA]</scope>
    <source>
        <strain evidence="3">CGMCC 1.14993</strain>
    </source>
</reference>
<feature type="transmembrane region" description="Helical" evidence="1">
    <location>
        <begin position="6"/>
        <end position="27"/>
    </location>
</feature>
<organism evidence="2 3">
    <name type="scientific">Gottfriedia solisilvae</name>
    <dbReference type="NCBI Taxonomy" id="1516104"/>
    <lineage>
        <taxon>Bacteria</taxon>
        <taxon>Bacillati</taxon>
        <taxon>Bacillota</taxon>
        <taxon>Bacilli</taxon>
        <taxon>Bacillales</taxon>
        <taxon>Bacillaceae</taxon>
        <taxon>Gottfriedia</taxon>
    </lineage>
</organism>
<protein>
    <submittedName>
        <fullName evidence="2">Spore cortex biosynthesis protein YabQ</fullName>
    </submittedName>
</protein>
<keyword evidence="1" id="KW-1133">Transmembrane helix</keyword>
<dbReference type="RefSeq" id="WP_088004054.1">
    <property type="nucleotide sequence ID" value="NZ_BMHB01000007.1"/>
</dbReference>
<keyword evidence="1" id="KW-0472">Membrane</keyword>
<gene>
    <name evidence="2" type="ORF">GCM10007380_42750</name>
</gene>
<proteinExistence type="predicted"/>
<dbReference type="OrthoDB" id="1653819at2"/>
<dbReference type="InterPro" id="IPR019074">
    <property type="entry name" value="YabQ"/>
</dbReference>
<feature type="transmembrane region" description="Helical" evidence="1">
    <location>
        <begin position="39"/>
        <end position="61"/>
    </location>
</feature>
<sequence length="203" mass="23944">MSLNVQFYSMVAMVGMGAYLGMALDTYHRFLYRGRSNKYLVFGTDILFWIFQSLLVFYVLYLVNEGALRFYLLLALLCGFAAYQSLLKSIYKKILEFAIQLVIRLYRIIVKIINVLIVIPIKWLIQLVIVILLFIYGVLIRLIHLLYNVVLSILMFFVRVCWFFVPKQVKNYLGRFKGILEKSKNIFLTTIKKAKNLLDRRKK</sequence>
<evidence type="ECO:0000313" key="3">
    <source>
        <dbReference type="Proteomes" id="UP000626244"/>
    </source>
</evidence>
<dbReference type="Proteomes" id="UP000626244">
    <property type="component" value="Unassembled WGS sequence"/>
</dbReference>